<dbReference type="CDD" id="cd00082">
    <property type="entry name" value="HisKA"/>
    <property type="match status" value="1"/>
</dbReference>
<evidence type="ECO:0000256" key="17">
    <source>
        <dbReference type="ARBA" id="ARBA00025207"/>
    </source>
</evidence>
<evidence type="ECO:0000256" key="5">
    <source>
        <dbReference type="ARBA" id="ARBA00022448"/>
    </source>
</evidence>
<dbReference type="SMART" id="SM00091">
    <property type="entry name" value="PAS"/>
    <property type="match status" value="1"/>
</dbReference>
<dbReference type="Proteomes" id="UP000832034">
    <property type="component" value="Chromosome"/>
</dbReference>
<keyword evidence="15" id="KW-0902">Two-component regulatory system</keyword>
<comment type="catalytic activity">
    <reaction evidence="1">
        <text>ATP + protein L-histidine = ADP + protein N-phospho-L-histidine.</text>
        <dbReference type="EC" id="2.7.13.3"/>
    </reaction>
</comment>
<dbReference type="InterPro" id="IPR035965">
    <property type="entry name" value="PAS-like_dom_sf"/>
</dbReference>
<gene>
    <name evidence="20" type="primary">phoR</name>
    <name evidence="20" type="ORF">LVJ81_11815</name>
</gene>
<dbReference type="InterPro" id="IPR003594">
    <property type="entry name" value="HATPase_dom"/>
</dbReference>
<dbReference type="Gene3D" id="3.30.565.10">
    <property type="entry name" value="Histidine kinase-like ATPase, C-terminal domain"/>
    <property type="match status" value="1"/>
</dbReference>
<dbReference type="GO" id="GO:0016301">
    <property type="term" value="F:kinase activity"/>
    <property type="evidence" value="ECO:0007669"/>
    <property type="project" value="UniProtKB-KW"/>
</dbReference>
<dbReference type="EMBL" id="CP091512">
    <property type="protein sequence ID" value="UOO92282.1"/>
    <property type="molecule type" value="Genomic_DNA"/>
</dbReference>
<dbReference type="SUPFAM" id="SSF55785">
    <property type="entry name" value="PYP-like sensor domain (PAS domain)"/>
    <property type="match status" value="1"/>
</dbReference>
<protein>
    <recommendedName>
        <fullName evidence="4">Phosphate regulon sensor protein PhoR</fullName>
        <ecNumber evidence="3">2.7.13.3</ecNumber>
    </recommendedName>
</protein>
<keyword evidence="9" id="KW-0808">Transferase</keyword>
<dbReference type="Gene3D" id="3.30.450.20">
    <property type="entry name" value="PAS domain"/>
    <property type="match status" value="1"/>
</dbReference>
<evidence type="ECO:0000256" key="12">
    <source>
        <dbReference type="ARBA" id="ARBA00022777"/>
    </source>
</evidence>
<proteinExistence type="predicted"/>
<evidence type="ECO:0000256" key="18">
    <source>
        <dbReference type="SAM" id="Phobius"/>
    </source>
</evidence>
<reference evidence="20" key="2">
    <citation type="journal article" date="2022" name="Res Sq">
        <title>Evolution of multicellular longitudinally dividing oral cavity symbionts (Neisseriaceae).</title>
        <authorList>
            <person name="Nyongesa S."/>
            <person name="Weber P."/>
            <person name="Bernet E."/>
            <person name="Pullido F."/>
            <person name="Nieckarz M."/>
            <person name="Delaby M."/>
            <person name="Nieves C."/>
            <person name="Viehboeck T."/>
            <person name="Krause N."/>
            <person name="Rivera-Millot A."/>
            <person name="Nakamura A."/>
            <person name="Vischer N."/>
            <person name="VanNieuwenhze M."/>
            <person name="Brun Y."/>
            <person name="Cava F."/>
            <person name="Bulgheresi S."/>
            <person name="Veyrier F."/>
        </authorList>
    </citation>
    <scope>NUCLEOTIDE SEQUENCE</scope>
    <source>
        <strain evidence="20">SAG 1488-6</strain>
    </source>
</reference>
<evidence type="ECO:0000313" key="21">
    <source>
        <dbReference type="Proteomes" id="UP000832034"/>
    </source>
</evidence>
<dbReference type="SUPFAM" id="SSF47384">
    <property type="entry name" value="Homodimeric domain of signal transducing histidine kinase"/>
    <property type="match status" value="1"/>
</dbReference>
<dbReference type="NCBIfam" id="TIGR02966">
    <property type="entry name" value="phoR_proteo"/>
    <property type="match status" value="1"/>
</dbReference>
<dbReference type="SUPFAM" id="SSF55874">
    <property type="entry name" value="ATPase domain of HSP90 chaperone/DNA topoisomerase II/histidine kinase"/>
    <property type="match status" value="1"/>
</dbReference>
<keyword evidence="13" id="KW-0067">ATP-binding</keyword>
<keyword evidence="10 18" id="KW-0812">Transmembrane</keyword>
<evidence type="ECO:0000256" key="4">
    <source>
        <dbReference type="ARBA" id="ARBA00019665"/>
    </source>
</evidence>
<dbReference type="InterPro" id="IPR036890">
    <property type="entry name" value="HATPase_C_sf"/>
</dbReference>
<keyword evidence="7" id="KW-0597">Phosphoprotein</keyword>
<evidence type="ECO:0000313" key="20">
    <source>
        <dbReference type="EMBL" id="UOO92282.1"/>
    </source>
</evidence>
<evidence type="ECO:0000256" key="11">
    <source>
        <dbReference type="ARBA" id="ARBA00022741"/>
    </source>
</evidence>
<dbReference type="InterPro" id="IPR036097">
    <property type="entry name" value="HisK_dim/P_sf"/>
</dbReference>
<dbReference type="RefSeq" id="WP_019959251.1">
    <property type="nucleotide sequence ID" value="NZ_CP091512.1"/>
</dbReference>
<evidence type="ECO:0000256" key="2">
    <source>
        <dbReference type="ARBA" id="ARBA00004236"/>
    </source>
</evidence>
<evidence type="ECO:0000256" key="9">
    <source>
        <dbReference type="ARBA" id="ARBA00022679"/>
    </source>
</evidence>
<keyword evidence="14 18" id="KW-1133">Transmembrane helix</keyword>
<keyword evidence="8" id="KW-0592">Phosphate transport</keyword>
<dbReference type="InterPro" id="IPR004358">
    <property type="entry name" value="Sig_transdc_His_kin-like_C"/>
</dbReference>
<dbReference type="PANTHER" id="PTHR45453:SF1">
    <property type="entry name" value="PHOSPHATE REGULON SENSOR PROTEIN PHOR"/>
    <property type="match status" value="1"/>
</dbReference>
<evidence type="ECO:0000256" key="6">
    <source>
        <dbReference type="ARBA" id="ARBA00022475"/>
    </source>
</evidence>
<comment type="function">
    <text evidence="17">Member of the two-component regulatory system PhoR/PhoB involved in the phosphate regulon genes expression. PhoR may function as a membrane-associated protein kinase that phosphorylates PhoB in response to environmental signals.</text>
</comment>
<dbReference type="EC" id="2.7.13.3" evidence="3"/>
<keyword evidence="5" id="KW-0813">Transport</keyword>
<keyword evidence="12 20" id="KW-0418">Kinase</keyword>
<dbReference type="InterPro" id="IPR003661">
    <property type="entry name" value="HisK_dim/P_dom"/>
</dbReference>
<accession>A0ABY4EA11</accession>
<keyword evidence="6" id="KW-1003">Cell membrane</keyword>
<dbReference type="Pfam" id="PF00512">
    <property type="entry name" value="HisKA"/>
    <property type="match status" value="1"/>
</dbReference>
<evidence type="ECO:0000256" key="8">
    <source>
        <dbReference type="ARBA" id="ARBA00022592"/>
    </source>
</evidence>
<dbReference type="Gene3D" id="1.10.287.130">
    <property type="match status" value="1"/>
</dbReference>
<name>A0ABY4EA11_VITST</name>
<evidence type="ECO:0000256" key="13">
    <source>
        <dbReference type="ARBA" id="ARBA00022840"/>
    </source>
</evidence>
<dbReference type="Pfam" id="PF11808">
    <property type="entry name" value="PhoR"/>
    <property type="match status" value="1"/>
</dbReference>
<dbReference type="InterPro" id="IPR050351">
    <property type="entry name" value="BphY/WalK/GraS-like"/>
</dbReference>
<dbReference type="InterPro" id="IPR005467">
    <property type="entry name" value="His_kinase_dom"/>
</dbReference>
<dbReference type="PROSITE" id="PS50109">
    <property type="entry name" value="HIS_KIN"/>
    <property type="match status" value="1"/>
</dbReference>
<evidence type="ECO:0000259" key="19">
    <source>
        <dbReference type="PROSITE" id="PS50109"/>
    </source>
</evidence>
<dbReference type="PANTHER" id="PTHR45453">
    <property type="entry name" value="PHOSPHATE REGULON SENSOR PROTEIN PHOR"/>
    <property type="match status" value="1"/>
</dbReference>
<dbReference type="PRINTS" id="PR00344">
    <property type="entry name" value="BCTRLSENSOR"/>
</dbReference>
<evidence type="ECO:0000256" key="16">
    <source>
        <dbReference type="ARBA" id="ARBA00023136"/>
    </source>
</evidence>
<dbReference type="InterPro" id="IPR014310">
    <property type="entry name" value="Sig_transdc_His_kinase_PhoR"/>
</dbReference>
<evidence type="ECO:0000256" key="1">
    <source>
        <dbReference type="ARBA" id="ARBA00000085"/>
    </source>
</evidence>
<organism evidence="20 21">
    <name type="scientific">Vitreoscilla stercoraria</name>
    <dbReference type="NCBI Taxonomy" id="61"/>
    <lineage>
        <taxon>Bacteria</taxon>
        <taxon>Pseudomonadati</taxon>
        <taxon>Pseudomonadota</taxon>
        <taxon>Betaproteobacteria</taxon>
        <taxon>Neisseriales</taxon>
        <taxon>Neisseriaceae</taxon>
        <taxon>Vitreoscilla</taxon>
    </lineage>
</organism>
<sequence>MSRFALHCIRVILSFAVCGAIVGMIWKQSYGFITFLSLLSIWLFTHLWQISQLITWLERPKPSNAPSGIGIWQQIFATLTRQAKSRKRRKQKIVQSLQRLYKAFEVMPDGVLILNQDGRIEWMNSVAREHFLLKTEDTGGILANLVRQPSFHQFMDNKDTDEIKLTLPTNKGLSRHVMLKCTDFDKNLQLLVSQDITRIEQINQTRTDFVANVSHELRTPLTVINGFVETMQDYPQLPTEQRIQFLDLMKKDSDRMLALLDDLLTLSRLEATKDSDQLQPIHLSAMVGQLIQEGIILSADKQTFDTEISANIWVKGIQLDLYNALSNLVFNAVRYNHEGGHIQISLEAHDDHTVTFSVTDNGPGIASEHIPRLTERFYRVDTGRSRASGGTGLGLAITKHALAEHGSQLLVESQLGIGSTFSAQFDTIQEPQRVSLLGNIETETTQS</sequence>
<evidence type="ECO:0000256" key="10">
    <source>
        <dbReference type="ARBA" id="ARBA00022692"/>
    </source>
</evidence>
<dbReference type="SMART" id="SM00388">
    <property type="entry name" value="HisKA"/>
    <property type="match status" value="1"/>
</dbReference>
<evidence type="ECO:0000256" key="14">
    <source>
        <dbReference type="ARBA" id="ARBA00022989"/>
    </source>
</evidence>
<dbReference type="Pfam" id="PF13188">
    <property type="entry name" value="PAS_8"/>
    <property type="match status" value="1"/>
</dbReference>
<evidence type="ECO:0000256" key="7">
    <source>
        <dbReference type="ARBA" id="ARBA00022553"/>
    </source>
</evidence>
<dbReference type="SMART" id="SM00387">
    <property type="entry name" value="HATPase_c"/>
    <property type="match status" value="1"/>
</dbReference>
<feature type="domain" description="Histidine kinase" evidence="19">
    <location>
        <begin position="212"/>
        <end position="429"/>
    </location>
</feature>
<evidence type="ECO:0000256" key="3">
    <source>
        <dbReference type="ARBA" id="ARBA00012438"/>
    </source>
</evidence>
<keyword evidence="21" id="KW-1185">Reference proteome</keyword>
<evidence type="ECO:0000256" key="15">
    <source>
        <dbReference type="ARBA" id="ARBA00023012"/>
    </source>
</evidence>
<dbReference type="Pfam" id="PF02518">
    <property type="entry name" value="HATPase_c"/>
    <property type="match status" value="1"/>
</dbReference>
<keyword evidence="11" id="KW-0547">Nucleotide-binding</keyword>
<comment type="subcellular location">
    <subcellularLocation>
        <location evidence="2">Cell membrane</location>
    </subcellularLocation>
</comment>
<dbReference type="InterPro" id="IPR000014">
    <property type="entry name" value="PAS"/>
</dbReference>
<dbReference type="InterPro" id="IPR021766">
    <property type="entry name" value="PhoR_N"/>
</dbReference>
<feature type="transmembrane region" description="Helical" evidence="18">
    <location>
        <begin position="7"/>
        <end position="26"/>
    </location>
</feature>
<reference evidence="20" key="1">
    <citation type="submission" date="2021-12" db="EMBL/GenBank/DDBJ databases">
        <authorList>
            <person name="Veyrier F.J."/>
        </authorList>
    </citation>
    <scope>NUCLEOTIDE SEQUENCE</scope>
    <source>
        <strain evidence="20">SAG 1488-6</strain>
    </source>
</reference>
<keyword evidence="16 18" id="KW-0472">Membrane</keyword>